<feature type="transmembrane region" description="Helical" evidence="6">
    <location>
        <begin position="91"/>
        <end position="109"/>
    </location>
</feature>
<proteinExistence type="predicted"/>
<organism evidence="7 8">
    <name type="scientific">Sulfobacillus benefaciens</name>
    <dbReference type="NCBI Taxonomy" id="453960"/>
    <lineage>
        <taxon>Bacteria</taxon>
        <taxon>Bacillati</taxon>
        <taxon>Bacillota</taxon>
        <taxon>Clostridia</taxon>
        <taxon>Eubacteriales</taxon>
        <taxon>Clostridiales Family XVII. Incertae Sedis</taxon>
        <taxon>Sulfobacillus</taxon>
    </lineage>
</organism>
<keyword evidence="3 6" id="KW-0812">Transmembrane</keyword>
<dbReference type="InterPro" id="IPR020948">
    <property type="entry name" value="P_starv_induced_PsiE-like"/>
</dbReference>
<dbReference type="Pfam" id="PF06146">
    <property type="entry name" value="PsiE"/>
    <property type="match status" value="1"/>
</dbReference>
<keyword evidence="5 6" id="KW-0472">Membrane</keyword>
<dbReference type="EMBL" id="PXYW01000154">
    <property type="protein sequence ID" value="PSR25287.1"/>
    <property type="molecule type" value="Genomic_DNA"/>
</dbReference>
<evidence type="ECO:0000313" key="8">
    <source>
        <dbReference type="Proteomes" id="UP000242972"/>
    </source>
</evidence>
<dbReference type="AlphaFoldDB" id="A0A2T2WSR7"/>
<evidence type="ECO:0000256" key="6">
    <source>
        <dbReference type="SAM" id="Phobius"/>
    </source>
</evidence>
<evidence type="ECO:0000256" key="4">
    <source>
        <dbReference type="ARBA" id="ARBA00022989"/>
    </source>
</evidence>
<comment type="subcellular location">
    <subcellularLocation>
        <location evidence="1">Cell membrane</location>
        <topology evidence="1">Multi-pass membrane protein</topology>
    </subcellularLocation>
</comment>
<comment type="caution">
    <text evidence="7">The sequence shown here is derived from an EMBL/GenBank/DDBJ whole genome shotgun (WGS) entry which is preliminary data.</text>
</comment>
<dbReference type="GO" id="GO:0005886">
    <property type="term" value="C:plasma membrane"/>
    <property type="evidence" value="ECO:0007669"/>
    <property type="project" value="UniProtKB-SubCell"/>
</dbReference>
<gene>
    <name evidence="7" type="ORF">C7B46_20705</name>
</gene>
<feature type="transmembrane region" description="Helical" evidence="6">
    <location>
        <begin position="63"/>
        <end position="82"/>
    </location>
</feature>
<keyword evidence="4 6" id="KW-1133">Transmembrane helix</keyword>
<name>A0A2T2WSR7_9FIRM</name>
<evidence type="ECO:0008006" key="9">
    <source>
        <dbReference type="Google" id="ProtNLM"/>
    </source>
</evidence>
<evidence type="ECO:0000256" key="3">
    <source>
        <dbReference type="ARBA" id="ARBA00022692"/>
    </source>
</evidence>
<evidence type="ECO:0000256" key="2">
    <source>
        <dbReference type="ARBA" id="ARBA00022475"/>
    </source>
</evidence>
<feature type="transmembrane region" description="Helical" evidence="6">
    <location>
        <begin position="14"/>
        <end position="43"/>
    </location>
</feature>
<evidence type="ECO:0000256" key="5">
    <source>
        <dbReference type="ARBA" id="ARBA00023136"/>
    </source>
</evidence>
<sequence>MPDHNPKFGHIRRYVLYFLAMAEEVLYGLLAIAFVATAIWVLIRAAETINGASAESIVETTLDSLLVVLMIVELLHTIILFLRTHKFRHQPFLVVGIIAGIRRLLVVTAEETASKHGNVDGYLLDLLVTTLVILGLTWALRMSSTKEMLDE</sequence>
<accession>A0A2T2WSR7</accession>
<dbReference type="Proteomes" id="UP000242972">
    <property type="component" value="Unassembled WGS sequence"/>
</dbReference>
<evidence type="ECO:0000313" key="7">
    <source>
        <dbReference type="EMBL" id="PSR25287.1"/>
    </source>
</evidence>
<keyword evidence="2" id="KW-1003">Cell membrane</keyword>
<evidence type="ECO:0000256" key="1">
    <source>
        <dbReference type="ARBA" id="ARBA00004651"/>
    </source>
</evidence>
<feature type="transmembrane region" description="Helical" evidence="6">
    <location>
        <begin position="121"/>
        <end position="140"/>
    </location>
</feature>
<reference evidence="7 8" key="1">
    <citation type="journal article" date="2014" name="BMC Genomics">
        <title>Comparison of environmental and isolate Sulfobacillus genomes reveals diverse carbon, sulfur, nitrogen, and hydrogen metabolisms.</title>
        <authorList>
            <person name="Justice N.B."/>
            <person name="Norman A."/>
            <person name="Brown C.T."/>
            <person name="Singh A."/>
            <person name="Thomas B.C."/>
            <person name="Banfield J.F."/>
        </authorList>
    </citation>
    <scope>NUCLEOTIDE SEQUENCE [LARGE SCALE GENOMIC DNA]</scope>
    <source>
        <strain evidence="7">AMDSBA4</strain>
    </source>
</reference>
<protein>
    <recommendedName>
        <fullName evidence="9">Protein PsiE</fullName>
    </recommendedName>
</protein>